<dbReference type="PANTHER" id="PTHR34039:SF1">
    <property type="entry name" value="UPF0102 PROTEIN YRAN"/>
    <property type="match status" value="1"/>
</dbReference>
<reference evidence="3 4" key="1">
    <citation type="submission" date="2016-08" db="EMBL/GenBank/DDBJ databases">
        <title>Novel Firmicute Genomes.</title>
        <authorList>
            <person name="Poppleton D.I."/>
            <person name="Gribaldo S."/>
        </authorList>
    </citation>
    <scope>NUCLEOTIDE SEQUENCE [LARGE SCALE GENOMIC DNA]</scope>
    <source>
        <strain evidence="3 4">RAOx-1</strain>
    </source>
</reference>
<sequence length="120" mass="13773">MESLSSYELGQWGEEVATRFLEQRGYEIIQRNARLLRREVDIIAKQSGTIVFVEVKTRASLRYGSGLEAVDRRKQNRLIQAAKAYLGQGDTIRFDVISILMDPASKQARQIRHIRNAFTC</sequence>
<dbReference type="RefSeq" id="WP_211329329.1">
    <property type="nucleotide sequence ID" value="NZ_MCHY01000008.1"/>
</dbReference>
<proteinExistence type="inferred from homology"/>
<evidence type="ECO:0000313" key="4">
    <source>
        <dbReference type="Proteomes" id="UP000284219"/>
    </source>
</evidence>
<dbReference type="AlphaFoldDB" id="A0A419SJN5"/>
<dbReference type="Pfam" id="PF02021">
    <property type="entry name" value="UPF0102"/>
    <property type="match status" value="1"/>
</dbReference>
<dbReference type="CDD" id="cd20736">
    <property type="entry name" value="PoNe_Nuclease"/>
    <property type="match status" value="1"/>
</dbReference>
<dbReference type="EMBL" id="MCHY01000008">
    <property type="protein sequence ID" value="RKD24185.1"/>
    <property type="molecule type" value="Genomic_DNA"/>
</dbReference>
<dbReference type="HAMAP" id="MF_00048">
    <property type="entry name" value="UPF0102"/>
    <property type="match status" value="1"/>
</dbReference>
<dbReference type="PANTHER" id="PTHR34039">
    <property type="entry name" value="UPF0102 PROTEIN YRAN"/>
    <property type="match status" value="1"/>
</dbReference>
<dbReference type="Gene3D" id="3.40.1350.10">
    <property type="match status" value="1"/>
</dbReference>
<dbReference type="Proteomes" id="UP000284219">
    <property type="component" value="Unassembled WGS sequence"/>
</dbReference>
<comment type="caution">
    <text evidence="3">The sequence shown here is derived from an EMBL/GenBank/DDBJ whole genome shotgun (WGS) entry which is preliminary data.</text>
</comment>
<dbReference type="SUPFAM" id="SSF52980">
    <property type="entry name" value="Restriction endonuclease-like"/>
    <property type="match status" value="1"/>
</dbReference>
<protein>
    <recommendedName>
        <fullName evidence="2">UPF0102 protein BEP19_07200</fullName>
    </recommendedName>
</protein>
<gene>
    <name evidence="3" type="ORF">BEP19_07200</name>
</gene>
<dbReference type="NCBIfam" id="TIGR00252">
    <property type="entry name" value="YraN family protein"/>
    <property type="match status" value="1"/>
</dbReference>
<comment type="similarity">
    <text evidence="1 2">Belongs to the UPF0102 family.</text>
</comment>
<dbReference type="InterPro" id="IPR011856">
    <property type="entry name" value="tRNA_endonuc-like_dom_sf"/>
</dbReference>
<accession>A0A419SJN5</accession>
<dbReference type="GO" id="GO:0003676">
    <property type="term" value="F:nucleic acid binding"/>
    <property type="evidence" value="ECO:0007669"/>
    <property type="project" value="InterPro"/>
</dbReference>
<name>A0A419SJN5_9BACL</name>
<dbReference type="InterPro" id="IPR003509">
    <property type="entry name" value="UPF0102_YraN-like"/>
</dbReference>
<evidence type="ECO:0000256" key="2">
    <source>
        <dbReference type="HAMAP-Rule" id="MF_00048"/>
    </source>
</evidence>
<dbReference type="NCBIfam" id="NF009154">
    <property type="entry name" value="PRK12497.3-3"/>
    <property type="match status" value="1"/>
</dbReference>
<dbReference type="NCBIfam" id="NF009150">
    <property type="entry name" value="PRK12497.1-3"/>
    <property type="match status" value="1"/>
</dbReference>
<evidence type="ECO:0000313" key="3">
    <source>
        <dbReference type="EMBL" id="RKD24185.1"/>
    </source>
</evidence>
<evidence type="ECO:0000256" key="1">
    <source>
        <dbReference type="ARBA" id="ARBA00006738"/>
    </source>
</evidence>
<keyword evidence="4" id="KW-1185">Reference proteome</keyword>
<organism evidence="3 4">
    <name type="scientific">Ammoniphilus oxalaticus</name>
    <dbReference type="NCBI Taxonomy" id="66863"/>
    <lineage>
        <taxon>Bacteria</taxon>
        <taxon>Bacillati</taxon>
        <taxon>Bacillota</taxon>
        <taxon>Bacilli</taxon>
        <taxon>Bacillales</taxon>
        <taxon>Paenibacillaceae</taxon>
        <taxon>Aneurinibacillus group</taxon>
        <taxon>Ammoniphilus</taxon>
    </lineage>
</organism>
<dbReference type="InterPro" id="IPR011335">
    <property type="entry name" value="Restrct_endonuc-II-like"/>
</dbReference>